<dbReference type="AlphaFoldDB" id="E9DT01"/>
<dbReference type="EMBL" id="GL698472">
    <property type="protein sequence ID" value="EFY93100.1"/>
    <property type="molecule type" value="Genomic_DNA"/>
</dbReference>
<protein>
    <submittedName>
        <fullName evidence="1">Uncharacterized protein</fullName>
    </submittedName>
</protein>
<name>E9DT01_METAQ</name>
<organism evidence="2">
    <name type="scientific">Metarhizium acridum (strain CQMa 102)</name>
    <dbReference type="NCBI Taxonomy" id="655827"/>
    <lineage>
        <taxon>Eukaryota</taxon>
        <taxon>Fungi</taxon>
        <taxon>Dikarya</taxon>
        <taxon>Ascomycota</taxon>
        <taxon>Pezizomycotina</taxon>
        <taxon>Sordariomycetes</taxon>
        <taxon>Hypocreomycetidae</taxon>
        <taxon>Hypocreales</taxon>
        <taxon>Clavicipitaceae</taxon>
        <taxon>Metarhizium</taxon>
    </lineage>
</organism>
<evidence type="ECO:0000313" key="1">
    <source>
        <dbReference type="EMBL" id="EFY93100.1"/>
    </source>
</evidence>
<dbReference type="InParanoid" id="E9DT01"/>
<dbReference type="STRING" id="655827.E9DT01"/>
<dbReference type="HOGENOM" id="CLU_507225_0_0_1"/>
<keyword evidence="2" id="KW-1185">Reference proteome</keyword>
<evidence type="ECO:0000313" key="2">
    <source>
        <dbReference type="Proteomes" id="UP000002499"/>
    </source>
</evidence>
<gene>
    <name evidence="1" type="ORF">MAC_00883</name>
</gene>
<proteinExistence type="predicted"/>
<reference evidence="1 2" key="1">
    <citation type="journal article" date="2011" name="PLoS Genet.">
        <title>Genome sequencing and comparative transcriptomics of the model entomopathogenic fungi Metarhizium anisopliae and M. acridum.</title>
        <authorList>
            <person name="Gao Q."/>
            <person name="Jin K."/>
            <person name="Ying S.H."/>
            <person name="Zhang Y."/>
            <person name="Xiao G."/>
            <person name="Shang Y."/>
            <person name="Duan Z."/>
            <person name="Hu X."/>
            <person name="Xie X.Q."/>
            <person name="Zhou G."/>
            <person name="Peng G."/>
            <person name="Luo Z."/>
            <person name="Huang W."/>
            <person name="Wang B."/>
            <person name="Fang W."/>
            <person name="Wang S."/>
            <person name="Zhong Y."/>
            <person name="Ma L.J."/>
            <person name="St Leger R.J."/>
            <person name="Zhao G.P."/>
            <person name="Pei Y."/>
            <person name="Feng M.G."/>
            <person name="Xia Y."/>
            <person name="Wang C."/>
        </authorList>
    </citation>
    <scope>NUCLEOTIDE SEQUENCE [LARGE SCALE GENOMIC DNA]</scope>
    <source>
        <strain evidence="1 2">CQMa 102</strain>
    </source>
</reference>
<dbReference type="Proteomes" id="UP000002499">
    <property type="component" value="Unassembled WGS sequence"/>
</dbReference>
<dbReference type="OrthoDB" id="5234167at2759"/>
<sequence length="537" mass="61322">MSDNPLYEAALNDWHDKWNYSEYVMKHIDDGILALQNQLVTPQALNEIRRRQAEPWLLNVGYLDYVTDDRCDNYIRLYNMLASPSSHQGEFWLTIYDHGSCRSLGFQSGKFPSFGFGLNILSPLTQSFQLDNERARLPFITPLRDSADPQIRIWDSFQRDGREKNAREYRSSLENAVNDDERMAHIYHSLHLHPKIGPYLPPDWLHVADHHVATFSPTGLMTAPISFILDFAYAVEDDFHVGLGHDSGCRRQLPWALERTGFDANNAPVWRFDFQRYGMLDSMSLGDPRPTRHTLRDLNHLIIRQSASEIILLCGARACSVATDGASRDIRQSHRYLTLRCGYQLEFFVSQDDGHIPSRLYIFCPEIPANIHSISMICIEYKVGKGTHWNLEVCFVQIPVPAHLDIVPGHLSIKVEIAEEGQTHDGVFATHARADDIARRIAFRIRGKNSHDSTVEFYTCRGGYATVAKTNTLADKVIYGHEAVVISKKRRRFLFSDPPSKHWGPALSNICRRWLQDCGRRRKTAGNAGTDWVPAAF</sequence>
<accession>E9DT01</accession>